<dbReference type="SUPFAM" id="SSF110710">
    <property type="entry name" value="TTHA0583/YokD-like"/>
    <property type="match status" value="1"/>
</dbReference>
<evidence type="ECO:0000313" key="2">
    <source>
        <dbReference type="EMBL" id="KRN51415.1"/>
    </source>
</evidence>
<reference evidence="2 3" key="1">
    <citation type="journal article" date="2015" name="Genome Announc.">
        <title>Expanding the biotechnology potential of lactobacilli through comparative genomics of 213 strains and associated genera.</title>
        <authorList>
            <person name="Sun Z."/>
            <person name="Harris H.M."/>
            <person name="McCann A."/>
            <person name="Guo C."/>
            <person name="Argimon S."/>
            <person name="Zhang W."/>
            <person name="Yang X."/>
            <person name="Jeffery I.B."/>
            <person name="Cooney J.C."/>
            <person name="Kagawa T.F."/>
            <person name="Liu W."/>
            <person name="Song Y."/>
            <person name="Salvetti E."/>
            <person name="Wrobel A."/>
            <person name="Rasinkangas P."/>
            <person name="Parkhill J."/>
            <person name="Rea M.C."/>
            <person name="O'Sullivan O."/>
            <person name="Ritari J."/>
            <person name="Douillard F.P."/>
            <person name="Paul Ross R."/>
            <person name="Yang R."/>
            <person name="Briner A.E."/>
            <person name="Felis G.E."/>
            <person name="de Vos W.M."/>
            <person name="Barrangou R."/>
            <person name="Klaenhammer T.R."/>
            <person name="Caufield P.W."/>
            <person name="Cui Y."/>
            <person name="Zhang H."/>
            <person name="O'Toole P.W."/>
        </authorList>
    </citation>
    <scope>NUCLEOTIDE SEQUENCE [LARGE SCALE GENOMIC DNA]</scope>
    <source>
        <strain evidence="2 3">DSM 20405</strain>
    </source>
</reference>
<dbReference type="HAMAP" id="MF_00800">
    <property type="entry name" value="UPF0340"/>
    <property type="match status" value="1"/>
</dbReference>
<comment type="caution">
    <text evidence="2">The sequence shown here is derived from an EMBL/GenBank/DDBJ whole genome shotgun (WGS) entry which is preliminary data.</text>
</comment>
<dbReference type="AlphaFoldDB" id="A0A0R2HNC5"/>
<proteinExistence type="inferred from homology"/>
<dbReference type="Proteomes" id="UP000051841">
    <property type="component" value="Unassembled WGS sequence"/>
</dbReference>
<dbReference type="NCBIfam" id="TIGR01440">
    <property type="entry name" value="TIGR01440 family protein"/>
    <property type="match status" value="1"/>
</dbReference>
<dbReference type="InterPro" id="IPR006340">
    <property type="entry name" value="DUF436"/>
</dbReference>
<dbReference type="Gene3D" id="3.40.50.10360">
    <property type="entry name" value="Hypothetical protein TT1679"/>
    <property type="match status" value="1"/>
</dbReference>
<dbReference type="PIRSF" id="PIRSF007510">
    <property type="entry name" value="UCP007510"/>
    <property type="match status" value="1"/>
</dbReference>
<name>A0A0R2HNC5_9FIRM</name>
<comment type="similarity">
    <text evidence="1">Belongs to the UPF0340 family.</text>
</comment>
<dbReference type="PATRIC" id="fig|1410657.5.peg.34"/>
<organism evidence="2 3">
    <name type="scientific">Kandleria vitulina DSM 20405</name>
    <dbReference type="NCBI Taxonomy" id="1410657"/>
    <lineage>
        <taxon>Bacteria</taxon>
        <taxon>Bacillati</taxon>
        <taxon>Bacillota</taxon>
        <taxon>Erysipelotrichia</taxon>
        <taxon>Erysipelotrichales</taxon>
        <taxon>Coprobacillaceae</taxon>
        <taxon>Kandleria</taxon>
    </lineage>
</organism>
<dbReference type="InterPro" id="IPR028345">
    <property type="entry name" value="Antibiotic_NAT-like"/>
</dbReference>
<dbReference type="EMBL" id="JQBL01000001">
    <property type="protein sequence ID" value="KRN51415.1"/>
    <property type="molecule type" value="Genomic_DNA"/>
</dbReference>
<evidence type="ECO:0000313" key="3">
    <source>
        <dbReference type="Proteomes" id="UP000051841"/>
    </source>
</evidence>
<protein>
    <recommendedName>
        <fullName evidence="1">UPF0340 protein IV49_GL000032</fullName>
    </recommendedName>
</protein>
<dbReference type="Pfam" id="PF04260">
    <property type="entry name" value="DUF436"/>
    <property type="match status" value="1"/>
</dbReference>
<gene>
    <name evidence="2" type="ORF">IV49_GL000032</name>
</gene>
<accession>A0A0R2HNC5</accession>
<keyword evidence="3" id="KW-1185">Reference proteome</keyword>
<sequence>MCVNVKVKEGEGMERIYEEISEQAKIAIEELIEVGHVKAGQIIVIGCSSSECVGGHIGKDSSMDAAQALYSSVAPVLEKKGIYLAAQCCEHLNRALIIEREAAEKFGYEEVNVIPQPHAGGSWAVNCYEGMSDPVAVEHIKAHAGLDIGGTLIGMHLKDVAVPVRLGVDHIGKAILLAARTRAKYIGGERAHYYAED</sequence>
<evidence type="ECO:0000256" key="1">
    <source>
        <dbReference type="HAMAP-Rule" id="MF_00800"/>
    </source>
</evidence>